<keyword evidence="4" id="KW-1185">Reference proteome</keyword>
<evidence type="ECO:0000256" key="2">
    <source>
        <dbReference type="SAM" id="SignalP"/>
    </source>
</evidence>
<evidence type="ECO:0000313" key="4">
    <source>
        <dbReference type="Proteomes" id="UP000187203"/>
    </source>
</evidence>
<sequence length="192" mass="20764">MTPFSILSLSAVLLLLSSSLLNQTLDLYNTTPAPLLALTVASSILLHGHRCLNGHHHRLPLLSPYSLSSNPNPSSKTRPTALQLPSSATAKSGLNLPKTLPLPPSPMPFVISDDTRFFFFFFESPSLQPQTTVASSSFCPLLLSSDLTMKSSKSSQIHLNLTTRKPKIPTHTEPLVPSSLKPQANLTPSPNF</sequence>
<feature type="chain" id="PRO_5010221818" evidence="2">
    <location>
        <begin position="20"/>
        <end position="192"/>
    </location>
</feature>
<feature type="signal peptide" evidence="2">
    <location>
        <begin position="1"/>
        <end position="19"/>
    </location>
</feature>
<proteinExistence type="predicted"/>
<reference evidence="4" key="1">
    <citation type="submission" date="2013-09" db="EMBL/GenBank/DDBJ databases">
        <title>Corchorus olitorius genome sequencing.</title>
        <authorList>
            <person name="Alam M."/>
            <person name="Haque M.S."/>
            <person name="Islam M.S."/>
            <person name="Emdad E.M."/>
            <person name="Islam M.M."/>
            <person name="Ahmed B."/>
            <person name="Halim A."/>
            <person name="Hossen Q.M.M."/>
            <person name="Hossain M.Z."/>
            <person name="Ahmed R."/>
            <person name="Khan M.M."/>
            <person name="Islam R."/>
            <person name="Rashid M.M."/>
            <person name="Khan S.A."/>
            <person name="Rahman M.S."/>
            <person name="Alam M."/>
            <person name="Yahiya A.S."/>
            <person name="Khan M.S."/>
            <person name="Azam M.S."/>
            <person name="Haque T."/>
            <person name="Lashkar M.Z.H."/>
            <person name="Akhand A.I."/>
            <person name="Morshed G."/>
            <person name="Roy S."/>
            <person name="Uddin K.S."/>
            <person name="Rabeya T."/>
            <person name="Hossain A.S."/>
            <person name="Chowdhury A."/>
            <person name="Snigdha A.R."/>
            <person name="Mortoza M.S."/>
            <person name="Matin S.A."/>
            <person name="Hoque S.M.E."/>
            <person name="Islam M.K."/>
            <person name="Roy D.K."/>
            <person name="Haider R."/>
            <person name="Moosa M.M."/>
            <person name="Elias S.M."/>
            <person name="Hasan A.M."/>
            <person name="Jahan S."/>
            <person name="Shafiuddin M."/>
            <person name="Mahmood N."/>
            <person name="Shommy N.S."/>
        </authorList>
    </citation>
    <scope>NUCLEOTIDE SEQUENCE [LARGE SCALE GENOMIC DNA]</scope>
    <source>
        <strain evidence="4">cv. O-4</strain>
    </source>
</reference>
<gene>
    <name evidence="3" type="ORF">COLO4_37396</name>
</gene>
<evidence type="ECO:0000313" key="3">
    <source>
        <dbReference type="EMBL" id="OMO52136.1"/>
    </source>
</evidence>
<comment type="caution">
    <text evidence="3">The sequence shown here is derived from an EMBL/GenBank/DDBJ whole genome shotgun (WGS) entry which is preliminary data.</text>
</comment>
<organism evidence="3 4">
    <name type="scientific">Corchorus olitorius</name>
    <dbReference type="NCBI Taxonomy" id="93759"/>
    <lineage>
        <taxon>Eukaryota</taxon>
        <taxon>Viridiplantae</taxon>
        <taxon>Streptophyta</taxon>
        <taxon>Embryophyta</taxon>
        <taxon>Tracheophyta</taxon>
        <taxon>Spermatophyta</taxon>
        <taxon>Magnoliopsida</taxon>
        <taxon>eudicotyledons</taxon>
        <taxon>Gunneridae</taxon>
        <taxon>Pentapetalae</taxon>
        <taxon>rosids</taxon>
        <taxon>malvids</taxon>
        <taxon>Malvales</taxon>
        <taxon>Malvaceae</taxon>
        <taxon>Grewioideae</taxon>
        <taxon>Apeibeae</taxon>
        <taxon>Corchorus</taxon>
    </lineage>
</organism>
<dbReference type="Proteomes" id="UP000187203">
    <property type="component" value="Unassembled WGS sequence"/>
</dbReference>
<feature type="region of interest" description="Disordered" evidence="1">
    <location>
        <begin position="162"/>
        <end position="192"/>
    </location>
</feature>
<dbReference type="EMBL" id="AWUE01023915">
    <property type="protein sequence ID" value="OMO52136.1"/>
    <property type="molecule type" value="Genomic_DNA"/>
</dbReference>
<dbReference type="AlphaFoldDB" id="A0A1R3G229"/>
<protein>
    <submittedName>
        <fullName evidence="3">Uncharacterized protein</fullName>
    </submittedName>
</protein>
<keyword evidence="2" id="KW-0732">Signal</keyword>
<name>A0A1R3G229_9ROSI</name>
<feature type="compositionally biased region" description="Polar residues" evidence="1">
    <location>
        <begin position="180"/>
        <end position="192"/>
    </location>
</feature>
<evidence type="ECO:0000256" key="1">
    <source>
        <dbReference type="SAM" id="MobiDB-lite"/>
    </source>
</evidence>
<accession>A0A1R3G229</accession>